<evidence type="ECO:0008006" key="4">
    <source>
        <dbReference type="Google" id="ProtNLM"/>
    </source>
</evidence>
<dbReference type="EMBL" id="CP029604">
    <property type="protein sequence ID" value="AWO85835.1"/>
    <property type="molecule type" value="Genomic_DNA"/>
</dbReference>
<gene>
    <name evidence="2" type="ORF">DLJ61_21985</name>
</gene>
<evidence type="ECO:0000313" key="3">
    <source>
        <dbReference type="Proteomes" id="UP000247118"/>
    </source>
</evidence>
<evidence type="ECO:0000313" key="2">
    <source>
        <dbReference type="EMBL" id="AWO85835.1"/>
    </source>
</evidence>
<dbReference type="SUPFAM" id="SSF53756">
    <property type="entry name" value="UDP-Glycosyltransferase/glycogen phosphorylase"/>
    <property type="match status" value="1"/>
</dbReference>
<evidence type="ECO:0000256" key="1">
    <source>
        <dbReference type="SAM" id="MobiDB-lite"/>
    </source>
</evidence>
<proteinExistence type="predicted"/>
<feature type="compositionally biased region" description="Polar residues" evidence="1">
    <location>
        <begin position="1"/>
        <end position="21"/>
    </location>
</feature>
<dbReference type="Proteomes" id="UP000247118">
    <property type="component" value="Chromosome"/>
</dbReference>
<sequence>MAVSSGQPSGTATLDTTGVSTTRDRSVRAGLRPRASVGPTRVRVASVPHSHVYVRHLSPLNGTASDLDTGPVSVVRLPDPAPADGEMVPGRWWPPLMLDPAWIARHHNEFDVFHLHFGFDAIEPATMSAVIDELRTHGKPLVYTLHDLRNPHHAEPGHHEEVLDILVPAADEVVTLTPGAAAEITRRWHREATVLPHPHVVPPGKFGAREPHTDEFVVGVHAKSIRANMDPLPVIMTLLEAAADYPDMTVQINLHDEVFVPGTHAYNPDFGTTALALSRHPYARVRVHDYFTDDQLWDYLRSLSVSVLPYRFGTHSGWLEACHDLGTAVIAPSCGFYREQQDCLSYEFTADHFDPNSLVAALAQAYTARPSAALWPERRAQRQSLAEHHAALYTRILDA</sequence>
<feature type="region of interest" description="Disordered" evidence="1">
    <location>
        <begin position="1"/>
        <end position="39"/>
    </location>
</feature>
<name>A0AAD0KA95_9ACTN</name>
<protein>
    <recommendedName>
        <fullName evidence="4">Glycosyltransferase subfamily 4-like N-terminal domain-containing protein</fullName>
    </recommendedName>
</protein>
<dbReference type="AlphaFoldDB" id="A0AAD0KA95"/>
<organism evidence="2 3">
    <name type="scientific">Gordonia terrae</name>
    <dbReference type="NCBI Taxonomy" id="2055"/>
    <lineage>
        <taxon>Bacteria</taxon>
        <taxon>Bacillati</taxon>
        <taxon>Actinomycetota</taxon>
        <taxon>Actinomycetes</taxon>
        <taxon>Mycobacteriales</taxon>
        <taxon>Gordoniaceae</taxon>
        <taxon>Gordonia</taxon>
    </lineage>
</organism>
<dbReference type="Gene3D" id="3.40.50.2000">
    <property type="entry name" value="Glycogen Phosphorylase B"/>
    <property type="match status" value="2"/>
</dbReference>
<accession>A0AAD0KA95</accession>
<reference evidence="2 3" key="1">
    <citation type="submission" date="2018-05" db="EMBL/GenBank/DDBJ databases">
        <title>Complete genome sequence of Gordonia terrae NRRL B-16283.</title>
        <authorList>
            <person name="Garlena R.A."/>
            <person name="Russell D.A."/>
            <person name="Hatfull G.F."/>
        </authorList>
    </citation>
    <scope>NUCLEOTIDE SEQUENCE [LARGE SCALE GENOMIC DNA]</scope>
    <source>
        <strain evidence="2 3">NRRL B-16283</strain>
    </source>
</reference>